<dbReference type="AlphaFoldDB" id="A0A3N1HTU8"/>
<organism evidence="2 3">
    <name type="scientific">Pseudokineococcus lusitanus</name>
    <dbReference type="NCBI Taxonomy" id="763993"/>
    <lineage>
        <taxon>Bacteria</taxon>
        <taxon>Bacillati</taxon>
        <taxon>Actinomycetota</taxon>
        <taxon>Actinomycetes</taxon>
        <taxon>Kineosporiales</taxon>
        <taxon>Kineosporiaceae</taxon>
        <taxon>Pseudokineococcus</taxon>
    </lineage>
</organism>
<reference evidence="2 3" key="1">
    <citation type="journal article" date="2015" name="Stand. Genomic Sci.">
        <title>Genomic Encyclopedia of Bacterial and Archaeal Type Strains, Phase III: the genomes of soil and plant-associated and newly described type strains.</title>
        <authorList>
            <person name="Whitman W.B."/>
            <person name="Woyke T."/>
            <person name="Klenk H.P."/>
            <person name="Zhou Y."/>
            <person name="Lilburn T.G."/>
            <person name="Beck B.J."/>
            <person name="De Vos P."/>
            <person name="Vandamme P."/>
            <person name="Eisen J.A."/>
            <person name="Garrity G."/>
            <person name="Hugenholtz P."/>
            <person name="Kyrpides N.C."/>
        </authorList>
    </citation>
    <scope>NUCLEOTIDE SEQUENCE [LARGE SCALE GENOMIC DNA]</scope>
    <source>
        <strain evidence="2 3">CECT 7306</strain>
    </source>
</reference>
<keyword evidence="3" id="KW-1185">Reference proteome</keyword>
<dbReference type="InterPro" id="IPR046075">
    <property type="entry name" value="DUF6093"/>
</dbReference>
<gene>
    <name evidence="2" type="ORF">EDC03_0561</name>
</gene>
<sequence length="133" mass="13970">MIDGVLMAGRALAESLMEDRCRLERPPVEPLGDLDEDTGEHVPAPPTVLWSGPCQVQRPGVDVATPQAGEARASVEAVVVKLPVAVTAADVGDVVVVVASRDPALVGREFVVESDPAKTFATARKLRCSEVTS</sequence>
<dbReference type="InParanoid" id="A0A3N1HTU8"/>
<proteinExistence type="predicted"/>
<dbReference type="Proteomes" id="UP000276232">
    <property type="component" value="Unassembled WGS sequence"/>
</dbReference>
<evidence type="ECO:0000256" key="1">
    <source>
        <dbReference type="SAM" id="MobiDB-lite"/>
    </source>
</evidence>
<protein>
    <submittedName>
        <fullName evidence="2">Uncharacterized protein</fullName>
    </submittedName>
</protein>
<comment type="caution">
    <text evidence="2">The sequence shown here is derived from an EMBL/GenBank/DDBJ whole genome shotgun (WGS) entry which is preliminary data.</text>
</comment>
<feature type="region of interest" description="Disordered" evidence="1">
    <location>
        <begin position="24"/>
        <end position="44"/>
    </location>
</feature>
<accession>A0A3N1HTU8</accession>
<dbReference type="Pfam" id="PF19586">
    <property type="entry name" value="DUF6093"/>
    <property type="match status" value="1"/>
</dbReference>
<evidence type="ECO:0000313" key="2">
    <source>
        <dbReference type="EMBL" id="ROP45945.1"/>
    </source>
</evidence>
<dbReference type="EMBL" id="RJKN01000001">
    <property type="protein sequence ID" value="ROP45945.1"/>
    <property type="molecule type" value="Genomic_DNA"/>
</dbReference>
<evidence type="ECO:0000313" key="3">
    <source>
        <dbReference type="Proteomes" id="UP000276232"/>
    </source>
</evidence>
<dbReference type="RefSeq" id="WP_123378612.1">
    <property type="nucleotide sequence ID" value="NZ_RJKN01000001.1"/>
</dbReference>
<name>A0A3N1HTU8_9ACTN</name>